<keyword evidence="1" id="KW-1133">Transmembrane helix</keyword>
<keyword evidence="1" id="KW-0812">Transmembrane</keyword>
<protein>
    <submittedName>
        <fullName evidence="2">NADH-quinone oxidoreductase subunit M</fullName>
    </submittedName>
</protein>
<sequence>MTLGEFLLVAVLAVPALGALAVVATPRDRAARLVGTVAAALTLVAAVALVAGRGMG</sequence>
<feature type="non-terminal residue" evidence="2">
    <location>
        <position position="56"/>
    </location>
</feature>
<dbReference type="EMBL" id="POTY01000393">
    <property type="protein sequence ID" value="PZG05169.1"/>
    <property type="molecule type" value="Genomic_DNA"/>
</dbReference>
<organism evidence="2 3">
    <name type="scientific">Micromonospora craterilacus</name>
    <dbReference type="NCBI Taxonomy" id="1655439"/>
    <lineage>
        <taxon>Bacteria</taxon>
        <taxon>Bacillati</taxon>
        <taxon>Actinomycetota</taxon>
        <taxon>Actinomycetes</taxon>
        <taxon>Micromonosporales</taxon>
        <taxon>Micromonosporaceae</taxon>
        <taxon>Micromonospora</taxon>
    </lineage>
</organism>
<keyword evidence="1" id="KW-0472">Membrane</keyword>
<evidence type="ECO:0000313" key="2">
    <source>
        <dbReference type="EMBL" id="PZG05169.1"/>
    </source>
</evidence>
<dbReference type="AlphaFoldDB" id="A0A2W2DM27"/>
<evidence type="ECO:0000256" key="1">
    <source>
        <dbReference type="SAM" id="Phobius"/>
    </source>
</evidence>
<comment type="caution">
    <text evidence="2">The sequence shown here is derived from an EMBL/GenBank/DDBJ whole genome shotgun (WGS) entry which is preliminary data.</text>
</comment>
<feature type="transmembrane region" description="Helical" evidence="1">
    <location>
        <begin position="31"/>
        <end position="51"/>
    </location>
</feature>
<dbReference type="Proteomes" id="UP000248924">
    <property type="component" value="Unassembled WGS sequence"/>
</dbReference>
<proteinExistence type="predicted"/>
<accession>A0A2W2DM27</accession>
<name>A0A2W2DM27_9ACTN</name>
<evidence type="ECO:0000313" key="3">
    <source>
        <dbReference type="Proteomes" id="UP000248924"/>
    </source>
</evidence>
<keyword evidence="3" id="KW-1185">Reference proteome</keyword>
<reference evidence="2 3" key="1">
    <citation type="submission" date="2018-01" db="EMBL/GenBank/DDBJ databases">
        <title>Draft genome sequence of Jishengella sp. NA12.</title>
        <authorList>
            <person name="Sahin N."/>
            <person name="Ay H."/>
            <person name="Saygin H."/>
        </authorList>
    </citation>
    <scope>NUCLEOTIDE SEQUENCE [LARGE SCALE GENOMIC DNA]</scope>
    <source>
        <strain evidence="2 3">NA12</strain>
    </source>
</reference>
<gene>
    <name evidence="2" type="ORF">C1I95_32830</name>
</gene>